<dbReference type="SUPFAM" id="SSF53474">
    <property type="entry name" value="alpha/beta-Hydrolases"/>
    <property type="match status" value="1"/>
</dbReference>
<evidence type="ECO:0000256" key="3">
    <source>
        <dbReference type="RuleBase" id="RU361235"/>
    </source>
</evidence>
<dbReference type="PANTHER" id="PTHR43918:SF4">
    <property type="entry name" value="CARBOXYLIC ESTER HYDROLASE"/>
    <property type="match status" value="1"/>
</dbReference>
<evidence type="ECO:0000256" key="2">
    <source>
        <dbReference type="ARBA" id="ARBA00022801"/>
    </source>
</evidence>
<dbReference type="EMBL" id="JRHA01000005">
    <property type="protein sequence ID" value="PQK15089.1"/>
    <property type="molecule type" value="Genomic_DNA"/>
</dbReference>
<evidence type="ECO:0000313" key="5">
    <source>
        <dbReference type="EMBL" id="PQK15089.1"/>
    </source>
</evidence>
<dbReference type="InterPro" id="IPR029058">
    <property type="entry name" value="AB_hydrolase_fold"/>
</dbReference>
<gene>
    <name evidence="5" type="ORF">BB8028_0005g06050</name>
</gene>
<dbReference type="Pfam" id="PF00135">
    <property type="entry name" value="COesterase"/>
    <property type="match status" value="1"/>
</dbReference>
<dbReference type="EC" id="3.1.1.-" evidence="3"/>
<sequence>MVMLLYSTSLLAFWLLLAAASAAPASQSSPQVPPVVKIKNGTIQGYHNPHYDQDLFLGIPFASPPVANLRFKLPAPAKGWNGTRLADSYGPWCMGNSVGLVGFSQNSLATESEDCLHLNIVRPAGLPSNTSLPVLVWFHGGGFEEGSAADQRYNGSFPVKTALGMGSPIIFVSFNYRLGVWGSISGPPIEEAGLTNIFMHDQRQALAWVQENIAHFGGDPSKVTVMGESAGAISIGYQLLAYRGRDDGLFRAAIAESGGPLYMGAPLRNASQRANDFELLLNTTGCSSAAHALGCLRQAPTASINQASNIVPFYPTVDGDFLPDHSMTLLRQNRFLKVPLLTGSNRNEGATFTQLRMTRPFDTDDDFAQFVRACMQGWSIDNSTIQSWARLYQEEVDTPSVAGLGTVSPNPGPSFGSGYGKATLWLGDMIFSTGRRLANQKWAENNISTYGYFFDTVTNNVDASTSGAAHFQEIPYVFANSQGVGWHLNPFPEDPILRKKHEKLATVMSRMWISFVVTGSPNFHRAEENITWPVYSNSAPTLFGFSVEHGNYLQPDNWRVEAFQSLYQLAASANSSVVY</sequence>
<dbReference type="AlphaFoldDB" id="A0A2S7YGI4"/>
<feature type="domain" description="Carboxylesterase type B" evidence="4">
    <location>
        <begin position="34"/>
        <end position="542"/>
    </location>
</feature>
<keyword evidence="3" id="KW-0732">Signal</keyword>
<dbReference type="GO" id="GO:0052689">
    <property type="term" value="F:carboxylic ester hydrolase activity"/>
    <property type="evidence" value="ECO:0007669"/>
    <property type="project" value="TreeGrafter"/>
</dbReference>
<evidence type="ECO:0000259" key="4">
    <source>
        <dbReference type="Pfam" id="PF00135"/>
    </source>
</evidence>
<dbReference type="Proteomes" id="UP000237441">
    <property type="component" value="Unassembled WGS sequence"/>
</dbReference>
<dbReference type="InterPro" id="IPR050654">
    <property type="entry name" value="AChE-related_enzymes"/>
</dbReference>
<evidence type="ECO:0000313" key="6">
    <source>
        <dbReference type="Proteomes" id="UP000237441"/>
    </source>
</evidence>
<keyword evidence="2 3" id="KW-0378">Hydrolase</keyword>
<name>A0A2S7YGI4_BEABA</name>
<dbReference type="InterPro" id="IPR002018">
    <property type="entry name" value="CarbesteraseB"/>
</dbReference>
<reference evidence="5 6" key="1">
    <citation type="submission" date="2016-07" db="EMBL/GenBank/DDBJ databases">
        <title>Comparative genomics of the entomopathogenic fungus Beauveria bassiana.</title>
        <authorList>
            <person name="Valero Jimenez C.A."/>
            <person name="Zwaan B.J."/>
            <person name="Van Kan J.A."/>
            <person name="Takken W."/>
            <person name="Debets A.J."/>
            <person name="Schoustra S.E."/>
            <person name="Koenraadt C.J."/>
        </authorList>
    </citation>
    <scope>NUCLEOTIDE SEQUENCE [LARGE SCALE GENOMIC DNA]</scope>
    <source>
        <strain evidence="5 6">ARSEF 8028</strain>
    </source>
</reference>
<dbReference type="PROSITE" id="PS00122">
    <property type="entry name" value="CARBOXYLESTERASE_B_1"/>
    <property type="match status" value="1"/>
</dbReference>
<evidence type="ECO:0000256" key="1">
    <source>
        <dbReference type="ARBA" id="ARBA00005964"/>
    </source>
</evidence>
<comment type="similarity">
    <text evidence="1 3">Belongs to the type-B carboxylesterase/lipase family.</text>
</comment>
<dbReference type="InterPro" id="IPR019826">
    <property type="entry name" value="Carboxylesterase_B_AS"/>
</dbReference>
<proteinExistence type="inferred from homology"/>
<comment type="caution">
    <text evidence="5">The sequence shown here is derived from an EMBL/GenBank/DDBJ whole genome shotgun (WGS) entry which is preliminary data.</text>
</comment>
<organism evidence="5 6">
    <name type="scientific">Beauveria bassiana</name>
    <name type="common">White muscardine disease fungus</name>
    <name type="synonym">Tritirachium shiotae</name>
    <dbReference type="NCBI Taxonomy" id="176275"/>
    <lineage>
        <taxon>Eukaryota</taxon>
        <taxon>Fungi</taxon>
        <taxon>Dikarya</taxon>
        <taxon>Ascomycota</taxon>
        <taxon>Pezizomycotina</taxon>
        <taxon>Sordariomycetes</taxon>
        <taxon>Hypocreomycetidae</taxon>
        <taxon>Hypocreales</taxon>
        <taxon>Cordycipitaceae</taxon>
        <taxon>Beauveria</taxon>
    </lineage>
</organism>
<protein>
    <recommendedName>
        <fullName evidence="3">Carboxylic ester hydrolase</fullName>
        <ecNumber evidence="3">3.1.1.-</ecNumber>
    </recommendedName>
</protein>
<feature type="chain" id="PRO_5015369519" description="Carboxylic ester hydrolase" evidence="3">
    <location>
        <begin position="23"/>
        <end position="579"/>
    </location>
</feature>
<dbReference type="OrthoDB" id="408631at2759"/>
<dbReference type="PANTHER" id="PTHR43918">
    <property type="entry name" value="ACETYLCHOLINESTERASE"/>
    <property type="match status" value="1"/>
</dbReference>
<dbReference type="Gene3D" id="3.40.50.1820">
    <property type="entry name" value="alpha/beta hydrolase"/>
    <property type="match status" value="1"/>
</dbReference>
<feature type="signal peptide" evidence="3">
    <location>
        <begin position="1"/>
        <end position="22"/>
    </location>
</feature>
<accession>A0A2S7YGI4</accession>